<dbReference type="OrthoDB" id="1445224at2759"/>
<feature type="domain" description="TF-B3" evidence="6">
    <location>
        <begin position="1"/>
        <end position="83"/>
    </location>
</feature>
<proteinExistence type="predicted"/>
<evidence type="ECO:0000256" key="1">
    <source>
        <dbReference type="ARBA" id="ARBA00004123"/>
    </source>
</evidence>
<dbReference type="InterPro" id="IPR015300">
    <property type="entry name" value="DNA-bd_pseudobarrel_sf"/>
</dbReference>
<keyword evidence="5" id="KW-0539">Nucleus</keyword>
<name>A0A2Z6NLU4_TRISU</name>
<keyword evidence="8" id="KW-1185">Reference proteome</keyword>
<comment type="subcellular location">
    <subcellularLocation>
        <location evidence="1">Nucleus</location>
    </subcellularLocation>
</comment>
<dbReference type="AlphaFoldDB" id="A0A2Z6NLU4"/>
<protein>
    <recommendedName>
        <fullName evidence="6">TF-B3 domain-containing protein</fullName>
    </recommendedName>
</protein>
<gene>
    <name evidence="7" type="ORF">TSUD_89940</name>
</gene>
<keyword evidence="3" id="KW-0238">DNA-binding</keyword>
<evidence type="ECO:0000256" key="5">
    <source>
        <dbReference type="ARBA" id="ARBA00023242"/>
    </source>
</evidence>
<evidence type="ECO:0000256" key="4">
    <source>
        <dbReference type="ARBA" id="ARBA00023163"/>
    </source>
</evidence>
<evidence type="ECO:0000259" key="6">
    <source>
        <dbReference type="PROSITE" id="PS50863"/>
    </source>
</evidence>
<organism evidence="7 8">
    <name type="scientific">Trifolium subterraneum</name>
    <name type="common">Subterranean clover</name>
    <dbReference type="NCBI Taxonomy" id="3900"/>
    <lineage>
        <taxon>Eukaryota</taxon>
        <taxon>Viridiplantae</taxon>
        <taxon>Streptophyta</taxon>
        <taxon>Embryophyta</taxon>
        <taxon>Tracheophyta</taxon>
        <taxon>Spermatophyta</taxon>
        <taxon>Magnoliopsida</taxon>
        <taxon>eudicotyledons</taxon>
        <taxon>Gunneridae</taxon>
        <taxon>Pentapetalae</taxon>
        <taxon>rosids</taxon>
        <taxon>fabids</taxon>
        <taxon>Fabales</taxon>
        <taxon>Fabaceae</taxon>
        <taxon>Papilionoideae</taxon>
        <taxon>50 kb inversion clade</taxon>
        <taxon>NPAAA clade</taxon>
        <taxon>Hologalegina</taxon>
        <taxon>IRL clade</taxon>
        <taxon>Trifolieae</taxon>
        <taxon>Trifolium</taxon>
    </lineage>
</organism>
<reference evidence="8" key="1">
    <citation type="journal article" date="2017" name="Front. Plant Sci.">
        <title>Climate Clever Clovers: New Paradigm to Reduce the Environmental Footprint of Ruminants by Breeding Low Methanogenic Forages Utilizing Haplotype Variation.</title>
        <authorList>
            <person name="Kaur P."/>
            <person name="Appels R."/>
            <person name="Bayer P.E."/>
            <person name="Keeble-Gagnere G."/>
            <person name="Wang J."/>
            <person name="Hirakawa H."/>
            <person name="Shirasawa K."/>
            <person name="Vercoe P."/>
            <person name="Stefanova K."/>
            <person name="Durmic Z."/>
            <person name="Nichols P."/>
            <person name="Revell C."/>
            <person name="Isobe S.N."/>
            <person name="Edwards D."/>
            <person name="Erskine W."/>
        </authorList>
    </citation>
    <scope>NUCLEOTIDE SEQUENCE [LARGE SCALE GENOMIC DNA]</scope>
    <source>
        <strain evidence="8">cv. Daliak</strain>
    </source>
</reference>
<dbReference type="EMBL" id="DF974118">
    <property type="protein sequence ID" value="GAU45374.1"/>
    <property type="molecule type" value="Genomic_DNA"/>
</dbReference>
<sequence length="83" mass="9294">MLPYNDFREFVFNNATTSIKLVDDCGNVWNCNLIFVTFPCKHFKLGGEWSGLVPARRISIGDSILLGAQSSGPNESIYLMLYS</sequence>
<accession>A0A2Z6NLU4</accession>
<evidence type="ECO:0000256" key="3">
    <source>
        <dbReference type="ARBA" id="ARBA00023125"/>
    </source>
</evidence>
<dbReference type="Proteomes" id="UP000242715">
    <property type="component" value="Unassembled WGS sequence"/>
</dbReference>
<dbReference type="GO" id="GO:0003677">
    <property type="term" value="F:DNA binding"/>
    <property type="evidence" value="ECO:0007669"/>
    <property type="project" value="UniProtKB-KW"/>
</dbReference>
<evidence type="ECO:0000313" key="7">
    <source>
        <dbReference type="EMBL" id="GAU45374.1"/>
    </source>
</evidence>
<dbReference type="PROSITE" id="PS50863">
    <property type="entry name" value="B3"/>
    <property type="match status" value="1"/>
</dbReference>
<keyword evidence="4" id="KW-0804">Transcription</keyword>
<dbReference type="GO" id="GO:0005634">
    <property type="term" value="C:nucleus"/>
    <property type="evidence" value="ECO:0007669"/>
    <property type="project" value="UniProtKB-SubCell"/>
</dbReference>
<keyword evidence="2" id="KW-0805">Transcription regulation</keyword>
<evidence type="ECO:0000256" key="2">
    <source>
        <dbReference type="ARBA" id="ARBA00023015"/>
    </source>
</evidence>
<dbReference type="InterPro" id="IPR003340">
    <property type="entry name" value="B3_DNA-bd"/>
</dbReference>
<dbReference type="SUPFAM" id="SSF101936">
    <property type="entry name" value="DNA-binding pseudobarrel domain"/>
    <property type="match status" value="1"/>
</dbReference>
<evidence type="ECO:0000313" key="8">
    <source>
        <dbReference type="Proteomes" id="UP000242715"/>
    </source>
</evidence>